<evidence type="ECO:0000256" key="7">
    <source>
        <dbReference type="ARBA" id="ARBA00023159"/>
    </source>
</evidence>
<evidence type="ECO:0000256" key="1">
    <source>
        <dbReference type="ARBA" id="ARBA00004123"/>
    </source>
</evidence>
<dbReference type="WBParaSite" id="ASIM_0001130201-mRNA-1">
    <property type="protein sequence ID" value="ASIM_0001130201-mRNA-1"/>
    <property type="gene ID" value="ASIM_0001130201"/>
</dbReference>
<keyword evidence="6" id="KW-0805">Transcription regulation</keyword>
<keyword evidence="9" id="KW-0539">Nucleus</keyword>
<dbReference type="PANTHER" id="PTHR46367:SF1">
    <property type="entry name" value="ATAXIN-7-LIKE PROTEIN 3"/>
    <property type="match status" value="1"/>
</dbReference>
<dbReference type="GO" id="GO:0000124">
    <property type="term" value="C:SAGA complex"/>
    <property type="evidence" value="ECO:0007669"/>
    <property type="project" value="TreeGrafter"/>
</dbReference>
<keyword evidence="5" id="KW-0156">Chromatin regulator</keyword>
<evidence type="ECO:0000256" key="9">
    <source>
        <dbReference type="ARBA" id="ARBA00023242"/>
    </source>
</evidence>
<dbReference type="Gene3D" id="3.30.160.60">
    <property type="entry name" value="Classic Zinc Finger"/>
    <property type="match status" value="1"/>
</dbReference>
<evidence type="ECO:0000313" key="13">
    <source>
        <dbReference type="Proteomes" id="UP000267096"/>
    </source>
</evidence>
<dbReference type="Pfam" id="PF08209">
    <property type="entry name" value="Sgf11"/>
    <property type="match status" value="1"/>
</dbReference>
<protein>
    <recommendedName>
        <fullName evidence="10">SAGA-associated factor 11</fullName>
    </recommendedName>
</protein>
<dbReference type="EMBL" id="UYRR01031023">
    <property type="protein sequence ID" value="VDK43828.1"/>
    <property type="molecule type" value="Genomic_DNA"/>
</dbReference>
<reference evidence="14" key="1">
    <citation type="submission" date="2017-02" db="UniProtKB">
        <authorList>
            <consortium name="WormBaseParasite"/>
        </authorList>
    </citation>
    <scope>IDENTIFICATION</scope>
</reference>
<evidence type="ECO:0000313" key="14">
    <source>
        <dbReference type="WBParaSite" id="ASIM_0001130201-mRNA-1"/>
    </source>
</evidence>
<dbReference type="GO" id="GO:0008270">
    <property type="term" value="F:zinc ion binding"/>
    <property type="evidence" value="ECO:0007669"/>
    <property type="project" value="UniProtKB-KW"/>
</dbReference>
<evidence type="ECO:0000256" key="5">
    <source>
        <dbReference type="ARBA" id="ARBA00022853"/>
    </source>
</evidence>
<evidence type="ECO:0000256" key="2">
    <source>
        <dbReference type="ARBA" id="ARBA00022723"/>
    </source>
</evidence>
<keyword evidence="4" id="KW-0862">Zinc</keyword>
<keyword evidence="13" id="KW-1185">Reference proteome</keyword>
<keyword evidence="2" id="KW-0479">Metal-binding</keyword>
<dbReference type="AlphaFoldDB" id="A0A0M3JTE9"/>
<feature type="compositionally biased region" description="Basic and acidic residues" evidence="11">
    <location>
        <begin position="222"/>
        <end position="245"/>
    </location>
</feature>
<gene>
    <name evidence="12" type="ORF">ASIM_LOCUS10860</name>
</gene>
<comment type="subunit">
    <text evidence="10">Component of some SAGA transcription coactivator-HAT complexes.</text>
</comment>
<evidence type="ECO:0000256" key="11">
    <source>
        <dbReference type="SAM" id="MobiDB-lite"/>
    </source>
</evidence>
<evidence type="ECO:0000256" key="10">
    <source>
        <dbReference type="RuleBase" id="RU261113"/>
    </source>
</evidence>
<dbReference type="GO" id="GO:0003713">
    <property type="term" value="F:transcription coactivator activity"/>
    <property type="evidence" value="ECO:0007669"/>
    <property type="project" value="TreeGrafter"/>
</dbReference>
<feature type="region of interest" description="Disordered" evidence="11">
    <location>
        <begin position="161"/>
        <end position="245"/>
    </location>
</feature>
<dbReference type="GO" id="GO:0006325">
    <property type="term" value="P:chromatin organization"/>
    <property type="evidence" value="ECO:0007669"/>
    <property type="project" value="UniProtKB-KW"/>
</dbReference>
<dbReference type="GO" id="GO:0006357">
    <property type="term" value="P:regulation of transcription by RNA polymerase II"/>
    <property type="evidence" value="ECO:0007669"/>
    <property type="project" value="TreeGrafter"/>
</dbReference>
<keyword evidence="8" id="KW-0804">Transcription</keyword>
<dbReference type="GO" id="GO:0071819">
    <property type="term" value="C:DUBm complex"/>
    <property type="evidence" value="ECO:0007669"/>
    <property type="project" value="UniProtKB-ARBA"/>
</dbReference>
<evidence type="ECO:0000256" key="3">
    <source>
        <dbReference type="ARBA" id="ARBA00022771"/>
    </source>
</evidence>
<dbReference type="InterPro" id="IPR013246">
    <property type="entry name" value="SAGA_su_Sgf11"/>
</dbReference>
<dbReference type="OrthoDB" id="21557at2759"/>
<sequence>MRSVFLVKWKRNELRCSNAILVDDQCRSTMDLQSDGQTASTSSICEELVESFYDYLFESVLLVPVFKVHRIAKIAKTLGPAAPVLTEEQPPSQVEEFDIFGNANISQTKPQKNMEVYCDECKRTIAASRFAPHLEKCMGMGRNSSRVARRRLANYVCSLKGSSSTGRLRDSVGRDSDVDRSDEDSRHTLPDDDDDWTSSSRKTRKPRKTKLRGKARTTRSRLNLDKMEADEDSRGSVESAYELRK</sequence>
<evidence type="ECO:0000256" key="6">
    <source>
        <dbReference type="ARBA" id="ARBA00023015"/>
    </source>
</evidence>
<comment type="function">
    <text evidence="10">Component of the transcription regulatory histone acetylation (HAT) complex SAGA, a multiprotein complex that activates transcription by remodeling chromatin and mediating histone acetylation and deubiquitination. Within the SAGA complex, participates in a subcomplex that specifically deubiquitinates histone H2B. The SAGA complex is recruited to specific gene promoters by activators, where it is required for transcription.</text>
</comment>
<dbReference type="PANTHER" id="PTHR46367">
    <property type="entry name" value="ATAXIN-7-LIKE PROTEIN 3"/>
    <property type="match status" value="1"/>
</dbReference>
<comment type="subcellular location">
    <subcellularLocation>
        <location evidence="1 10">Nucleus</location>
    </subcellularLocation>
</comment>
<evidence type="ECO:0000256" key="8">
    <source>
        <dbReference type="ARBA" id="ARBA00023163"/>
    </source>
</evidence>
<dbReference type="Proteomes" id="UP000267096">
    <property type="component" value="Unassembled WGS sequence"/>
</dbReference>
<comment type="similarity">
    <text evidence="10">Belongs to the SGF11 family.</text>
</comment>
<dbReference type="FunFam" id="3.30.160.60:FF:000118">
    <property type="entry name" value="Ataxin-7-like protein 3"/>
    <property type="match status" value="1"/>
</dbReference>
<feature type="compositionally biased region" description="Basic residues" evidence="11">
    <location>
        <begin position="201"/>
        <end position="219"/>
    </location>
</feature>
<name>A0A0M3JTE9_ANISI</name>
<evidence type="ECO:0000313" key="12">
    <source>
        <dbReference type="EMBL" id="VDK43828.1"/>
    </source>
</evidence>
<dbReference type="InterPro" id="IPR051078">
    <property type="entry name" value="SGF11"/>
</dbReference>
<accession>A0A0M3JTE9</accession>
<proteinExistence type="inferred from homology"/>
<feature type="compositionally biased region" description="Basic and acidic residues" evidence="11">
    <location>
        <begin position="167"/>
        <end position="190"/>
    </location>
</feature>
<keyword evidence="7 10" id="KW-0010">Activator</keyword>
<reference evidence="12 13" key="2">
    <citation type="submission" date="2018-11" db="EMBL/GenBank/DDBJ databases">
        <authorList>
            <consortium name="Pathogen Informatics"/>
        </authorList>
    </citation>
    <scope>NUCLEOTIDE SEQUENCE [LARGE SCALE GENOMIC DNA]</scope>
</reference>
<evidence type="ECO:0000256" key="4">
    <source>
        <dbReference type="ARBA" id="ARBA00022833"/>
    </source>
</evidence>
<organism evidence="14">
    <name type="scientific">Anisakis simplex</name>
    <name type="common">Herring worm</name>
    <dbReference type="NCBI Taxonomy" id="6269"/>
    <lineage>
        <taxon>Eukaryota</taxon>
        <taxon>Metazoa</taxon>
        <taxon>Ecdysozoa</taxon>
        <taxon>Nematoda</taxon>
        <taxon>Chromadorea</taxon>
        <taxon>Rhabditida</taxon>
        <taxon>Spirurina</taxon>
        <taxon>Ascaridomorpha</taxon>
        <taxon>Ascaridoidea</taxon>
        <taxon>Anisakidae</taxon>
        <taxon>Anisakis</taxon>
        <taxon>Anisakis simplex complex</taxon>
    </lineage>
</organism>
<keyword evidence="3" id="KW-0863">Zinc-finger</keyword>